<organism evidence="1">
    <name type="scientific">marine sediment metagenome</name>
    <dbReference type="NCBI Taxonomy" id="412755"/>
    <lineage>
        <taxon>unclassified sequences</taxon>
        <taxon>metagenomes</taxon>
        <taxon>ecological metagenomes</taxon>
    </lineage>
</organism>
<proteinExistence type="predicted"/>
<evidence type="ECO:0000313" key="1">
    <source>
        <dbReference type="EMBL" id="GAH03323.1"/>
    </source>
</evidence>
<dbReference type="AlphaFoldDB" id="X1E3T5"/>
<reference evidence="1" key="1">
    <citation type="journal article" date="2014" name="Front. Microbiol.">
        <title>High frequency of phylogenetically diverse reductive dehalogenase-homologous genes in deep subseafloor sedimentary metagenomes.</title>
        <authorList>
            <person name="Kawai M."/>
            <person name="Futagami T."/>
            <person name="Toyoda A."/>
            <person name="Takaki Y."/>
            <person name="Nishi S."/>
            <person name="Hori S."/>
            <person name="Arai W."/>
            <person name="Tsubouchi T."/>
            <person name="Morono Y."/>
            <person name="Uchiyama I."/>
            <person name="Ito T."/>
            <person name="Fujiyama A."/>
            <person name="Inagaki F."/>
            <person name="Takami H."/>
        </authorList>
    </citation>
    <scope>NUCLEOTIDE SEQUENCE</scope>
    <source>
        <strain evidence="1">Expedition CK06-06</strain>
    </source>
</reference>
<name>X1E3T5_9ZZZZ</name>
<gene>
    <name evidence="1" type="ORF">S01H4_45994</name>
</gene>
<dbReference type="EMBL" id="BART01025650">
    <property type="protein sequence ID" value="GAH03323.1"/>
    <property type="molecule type" value="Genomic_DNA"/>
</dbReference>
<sequence length="83" mass="9938">MILKEEYKGFKLSLKILDKKIEDWEQDVEIIESFLDISKFIIPFSVAFKRFSPPDIYNGEELIPFGEKDSEYKEIFIHEFLTE</sequence>
<accession>X1E3T5</accession>
<comment type="caution">
    <text evidence="1">The sequence shown here is derived from an EMBL/GenBank/DDBJ whole genome shotgun (WGS) entry which is preliminary data.</text>
</comment>
<protein>
    <submittedName>
        <fullName evidence="1">Uncharacterized protein</fullName>
    </submittedName>
</protein>